<proteinExistence type="predicted"/>
<organism evidence="1 2">
    <name type="scientific">Pseudomonas syringae pv. pisi</name>
    <dbReference type="NCBI Taxonomy" id="59510"/>
    <lineage>
        <taxon>Bacteria</taxon>
        <taxon>Pseudomonadati</taxon>
        <taxon>Pseudomonadota</taxon>
        <taxon>Gammaproteobacteria</taxon>
        <taxon>Pseudomonadales</taxon>
        <taxon>Pseudomonadaceae</taxon>
        <taxon>Pseudomonas</taxon>
        <taxon>Pseudomonas syringae</taxon>
    </lineage>
</organism>
<dbReference type="AlphaFoldDB" id="A0A2V4RAC7"/>
<evidence type="ECO:0000313" key="1">
    <source>
        <dbReference type="EMBL" id="RMO29485.1"/>
    </source>
</evidence>
<reference evidence="1 2" key="1">
    <citation type="submission" date="2018-08" db="EMBL/GenBank/DDBJ databases">
        <title>Recombination of ecologically and evolutionarily significant loci maintains genetic cohesion in the Pseudomonas syringae species complex.</title>
        <authorList>
            <person name="Dillon M."/>
            <person name="Thakur S."/>
            <person name="Almeida R.N.D."/>
            <person name="Weir B.S."/>
            <person name="Guttman D.S."/>
        </authorList>
    </citation>
    <scope>NUCLEOTIDE SEQUENCE [LARGE SCALE GENOMIC DNA]</scope>
    <source>
        <strain evidence="1 2">ICMP 2788</strain>
    </source>
</reference>
<gene>
    <name evidence="1" type="ORF">ALQ44_02979</name>
</gene>
<evidence type="ECO:0000313" key="2">
    <source>
        <dbReference type="Proteomes" id="UP000276886"/>
    </source>
</evidence>
<name>A0A2V4RAC7_PSESJ</name>
<protein>
    <submittedName>
        <fullName evidence="1">Uncharacterized protein</fullName>
    </submittedName>
</protein>
<comment type="caution">
    <text evidence="1">The sequence shown here is derived from an EMBL/GenBank/DDBJ whole genome shotgun (WGS) entry which is preliminary data.</text>
</comment>
<sequence>MKSVFKGIIVTGVAVLGLQSMAFAAVSPQKTPVVIEKQVALQGTGKSDVSPMKATPMQVARLSRGLRINTACDDGLPCPPRR</sequence>
<accession>A0A2V4RAC7</accession>
<dbReference type="RefSeq" id="WP_003349175.1">
    <property type="nucleotide sequence ID" value="NZ_QJTX01000023.1"/>
</dbReference>
<dbReference type="EMBL" id="RBPQ01000095">
    <property type="protein sequence ID" value="RMO29485.1"/>
    <property type="molecule type" value="Genomic_DNA"/>
</dbReference>
<dbReference type="Proteomes" id="UP000276886">
    <property type="component" value="Unassembled WGS sequence"/>
</dbReference>